<dbReference type="PANTHER" id="PTHR33067">
    <property type="entry name" value="RNA-DIRECTED DNA POLYMERASE-RELATED"/>
    <property type="match status" value="1"/>
</dbReference>
<reference evidence="1" key="2">
    <citation type="submission" date="2022-01" db="EMBL/GenBank/DDBJ databases">
        <authorList>
            <person name="Yamashiro T."/>
            <person name="Shiraishi A."/>
            <person name="Satake H."/>
            <person name="Nakayama K."/>
        </authorList>
    </citation>
    <scope>NUCLEOTIDE SEQUENCE</scope>
</reference>
<keyword evidence="1" id="KW-0548">Nucleotidyltransferase</keyword>
<protein>
    <submittedName>
        <fullName evidence="1">DNA-directed DNA polymerase</fullName>
    </submittedName>
</protein>
<dbReference type="Proteomes" id="UP001151760">
    <property type="component" value="Unassembled WGS sequence"/>
</dbReference>
<proteinExistence type="predicted"/>
<evidence type="ECO:0000313" key="2">
    <source>
        <dbReference type="Proteomes" id="UP001151760"/>
    </source>
</evidence>
<dbReference type="CDD" id="cd00303">
    <property type="entry name" value="retropepsin_like"/>
    <property type="match status" value="1"/>
</dbReference>
<reference evidence="1" key="1">
    <citation type="journal article" date="2022" name="Int. J. Mol. Sci.">
        <title>Draft Genome of Tanacetum Coccineum: Genomic Comparison of Closely Related Tanacetum-Family Plants.</title>
        <authorList>
            <person name="Yamashiro T."/>
            <person name="Shiraishi A."/>
            <person name="Nakayama K."/>
            <person name="Satake H."/>
        </authorList>
    </citation>
    <scope>NUCLEOTIDE SEQUENCE</scope>
</reference>
<dbReference type="EMBL" id="BQNB010017965">
    <property type="protein sequence ID" value="GJT69184.1"/>
    <property type="molecule type" value="Genomic_DNA"/>
</dbReference>
<keyword evidence="2" id="KW-1185">Reference proteome</keyword>
<accession>A0ABQ5G290</accession>
<sequence length="461" mass="53127">MSRAEKGVVYLNQHNRRSLMKLNEVKKFCNGTMAKIQENLIDMVNKNELGRGNKRLKRRDYNDKDIKRSTEMLDKIDQDRRMQEGLKALKISVKYSNGLQKKNLEEELKDRELNARAKYGALLRKRDALAVAVSELYFVKFIINPEEDDVEPRVVFGRSFLRPTKGIVDFRNRIITIYPDLITFNDDSDDELDVILASIDVTDLPPLDITDIPPFMCSMGKTDTGSNINVIPYRIYEKLGREKVKPVSHKITMLDHSKAEPMEILKDVPCQVGVTTILAKFFILDIPVDRDVPIVIGRSFLYTCGGILNTIKGTTSTFDGVCHQKFYVAEVRNNHGESDSDNKEEYCLKRDEMGKPFYGPNRVNYLSYDDPMDQALAIQESLNPFKKICVWKKTIVFLDYCSEDQYAISIKEDTAYPCLHSPKTTKGMKINTPYPEDQYAVFKIWNQYNILEDIKRGPYSK</sequence>
<comment type="caution">
    <text evidence="1">The sequence shown here is derived from an EMBL/GenBank/DDBJ whole genome shotgun (WGS) entry which is preliminary data.</text>
</comment>
<dbReference type="PANTHER" id="PTHR33067:SF31">
    <property type="entry name" value="RNA-DIRECTED DNA POLYMERASE"/>
    <property type="match status" value="1"/>
</dbReference>
<organism evidence="1 2">
    <name type="scientific">Tanacetum coccineum</name>
    <dbReference type="NCBI Taxonomy" id="301880"/>
    <lineage>
        <taxon>Eukaryota</taxon>
        <taxon>Viridiplantae</taxon>
        <taxon>Streptophyta</taxon>
        <taxon>Embryophyta</taxon>
        <taxon>Tracheophyta</taxon>
        <taxon>Spermatophyta</taxon>
        <taxon>Magnoliopsida</taxon>
        <taxon>eudicotyledons</taxon>
        <taxon>Gunneridae</taxon>
        <taxon>Pentapetalae</taxon>
        <taxon>asterids</taxon>
        <taxon>campanulids</taxon>
        <taxon>Asterales</taxon>
        <taxon>Asteraceae</taxon>
        <taxon>Asteroideae</taxon>
        <taxon>Anthemideae</taxon>
        <taxon>Anthemidinae</taxon>
        <taxon>Tanacetum</taxon>
    </lineage>
</organism>
<name>A0ABQ5G290_9ASTR</name>
<dbReference type="Gene3D" id="2.40.70.10">
    <property type="entry name" value="Acid Proteases"/>
    <property type="match status" value="1"/>
</dbReference>
<dbReference type="InterPro" id="IPR021109">
    <property type="entry name" value="Peptidase_aspartic_dom_sf"/>
</dbReference>
<evidence type="ECO:0000313" key="1">
    <source>
        <dbReference type="EMBL" id="GJT69184.1"/>
    </source>
</evidence>
<keyword evidence="1" id="KW-0239">DNA-directed DNA polymerase</keyword>
<keyword evidence="1" id="KW-0808">Transferase</keyword>
<dbReference type="GO" id="GO:0003887">
    <property type="term" value="F:DNA-directed DNA polymerase activity"/>
    <property type="evidence" value="ECO:0007669"/>
    <property type="project" value="UniProtKB-KW"/>
</dbReference>
<gene>
    <name evidence="1" type="ORF">Tco_1028470</name>
</gene>